<dbReference type="GO" id="GO:0032511">
    <property type="term" value="P:late endosome to vacuole transport via multivesicular body sorting pathway"/>
    <property type="evidence" value="ECO:0007669"/>
    <property type="project" value="TreeGrafter"/>
</dbReference>
<comment type="similarity">
    <text evidence="2">Belongs to the OB-RGRP/VPS55 family.</text>
</comment>
<dbReference type="EMBL" id="JASFZW010000006">
    <property type="protein sequence ID" value="KAK2077567.1"/>
    <property type="molecule type" value="Genomic_DNA"/>
</dbReference>
<feature type="transmembrane region" description="Helical" evidence="6">
    <location>
        <begin position="50"/>
        <end position="68"/>
    </location>
</feature>
<keyword evidence="5 6" id="KW-0472">Membrane</keyword>
<name>A0AAD9MHZ0_PROWI</name>
<keyword evidence="4 6" id="KW-1133">Transmembrane helix</keyword>
<keyword evidence="8" id="KW-1185">Reference proteome</keyword>
<proteinExistence type="inferred from homology"/>
<dbReference type="InterPro" id="IPR007262">
    <property type="entry name" value="Vps55/LEPROT"/>
</dbReference>
<organism evidence="7 8">
    <name type="scientific">Prototheca wickerhamii</name>
    <dbReference type="NCBI Taxonomy" id="3111"/>
    <lineage>
        <taxon>Eukaryota</taxon>
        <taxon>Viridiplantae</taxon>
        <taxon>Chlorophyta</taxon>
        <taxon>core chlorophytes</taxon>
        <taxon>Trebouxiophyceae</taxon>
        <taxon>Chlorellales</taxon>
        <taxon>Chlorellaceae</taxon>
        <taxon>Prototheca</taxon>
    </lineage>
</organism>
<keyword evidence="3 6" id="KW-0812">Transmembrane</keyword>
<evidence type="ECO:0000256" key="3">
    <source>
        <dbReference type="ARBA" id="ARBA00022692"/>
    </source>
</evidence>
<reference evidence="7" key="1">
    <citation type="submission" date="2021-01" db="EMBL/GenBank/DDBJ databases">
        <authorList>
            <person name="Eckstrom K.M.E."/>
        </authorList>
    </citation>
    <scope>NUCLEOTIDE SEQUENCE</scope>
    <source>
        <strain evidence="7">UVCC 0001</strain>
    </source>
</reference>
<comment type="caution">
    <text evidence="7">The sequence shown here is derived from an EMBL/GenBank/DDBJ whole genome shotgun (WGS) entry which is preliminary data.</text>
</comment>
<evidence type="ECO:0000313" key="7">
    <source>
        <dbReference type="EMBL" id="KAK2077567.1"/>
    </source>
</evidence>
<dbReference type="AlphaFoldDB" id="A0AAD9MHZ0"/>
<feature type="transmembrane region" description="Helical" evidence="6">
    <location>
        <begin position="24"/>
        <end position="43"/>
    </location>
</feature>
<evidence type="ECO:0000256" key="1">
    <source>
        <dbReference type="ARBA" id="ARBA00004141"/>
    </source>
</evidence>
<accession>A0AAD9MHZ0</accession>
<comment type="subcellular location">
    <subcellularLocation>
        <location evidence="1">Membrane</location>
        <topology evidence="1">Multi-pass membrane protein</topology>
    </subcellularLocation>
</comment>
<evidence type="ECO:0000256" key="5">
    <source>
        <dbReference type="ARBA" id="ARBA00023136"/>
    </source>
</evidence>
<dbReference type="PANTHER" id="PTHR12050:SF0">
    <property type="entry name" value="RH04491P"/>
    <property type="match status" value="1"/>
</dbReference>
<evidence type="ECO:0000256" key="2">
    <source>
        <dbReference type="ARBA" id="ARBA00005645"/>
    </source>
</evidence>
<sequence>MPALFFGGVGGTDLASSWVDAGKFLTGFSAVGSIAVPAILYHAGKIAGGALAMQLFAVGVLAATLFTWDYLSEESSGGFYAY</sequence>
<dbReference type="GO" id="GO:0005768">
    <property type="term" value="C:endosome"/>
    <property type="evidence" value="ECO:0007669"/>
    <property type="project" value="TreeGrafter"/>
</dbReference>
<gene>
    <name evidence="7" type="ORF">QBZ16_004412</name>
</gene>
<dbReference type="Pfam" id="PF04133">
    <property type="entry name" value="Vps55"/>
    <property type="match status" value="1"/>
</dbReference>
<dbReference type="GO" id="GO:0016020">
    <property type="term" value="C:membrane"/>
    <property type="evidence" value="ECO:0007669"/>
    <property type="project" value="UniProtKB-SubCell"/>
</dbReference>
<dbReference type="Proteomes" id="UP001255856">
    <property type="component" value="Unassembled WGS sequence"/>
</dbReference>
<evidence type="ECO:0000256" key="4">
    <source>
        <dbReference type="ARBA" id="ARBA00022989"/>
    </source>
</evidence>
<evidence type="ECO:0000313" key="8">
    <source>
        <dbReference type="Proteomes" id="UP001255856"/>
    </source>
</evidence>
<evidence type="ECO:0000256" key="6">
    <source>
        <dbReference type="SAM" id="Phobius"/>
    </source>
</evidence>
<protein>
    <submittedName>
        <fullName evidence="7">Uncharacterized protein</fullName>
    </submittedName>
</protein>
<dbReference type="PANTHER" id="PTHR12050">
    <property type="entry name" value="LEPTIN RECEPTOR-RELATED"/>
    <property type="match status" value="1"/>
</dbReference>